<gene>
    <name evidence="2" type="ORF">SD1D_2380</name>
</gene>
<proteinExistence type="predicted"/>
<keyword evidence="3" id="KW-1185">Reference proteome</keyword>
<dbReference type="Proteomes" id="UP000196053">
    <property type="component" value="Chromosome I"/>
</dbReference>
<name>A0A0K8J9A8_9FIRM</name>
<organism evidence="2 3">
    <name type="scientific">Herbinix luporum</name>
    <dbReference type="NCBI Taxonomy" id="1679721"/>
    <lineage>
        <taxon>Bacteria</taxon>
        <taxon>Bacillati</taxon>
        <taxon>Bacillota</taxon>
        <taxon>Clostridia</taxon>
        <taxon>Lachnospirales</taxon>
        <taxon>Lachnospiraceae</taxon>
        <taxon>Herbinix</taxon>
    </lineage>
</organism>
<evidence type="ECO:0000313" key="3">
    <source>
        <dbReference type="Proteomes" id="UP000196053"/>
    </source>
</evidence>
<dbReference type="AlphaFoldDB" id="A0A0K8J9A8"/>
<dbReference type="KEGG" id="hsd:SD1D_2380"/>
<dbReference type="RefSeq" id="WP_173803201.1">
    <property type="nucleotide sequence ID" value="NZ_DUPS01000024.1"/>
</dbReference>
<dbReference type="EMBL" id="LN879430">
    <property type="protein sequence ID" value="CUH93892.1"/>
    <property type="molecule type" value="Genomic_DNA"/>
</dbReference>
<feature type="compositionally biased region" description="Polar residues" evidence="1">
    <location>
        <begin position="18"/>
        <end position="33"/>
    </location>
</feature>
<evidence type="ECO:0000256" key="1">
    <source>
        <dbReference type="SAM" id="MobiDB-lite"/>
    </source>
</evidence>
<feature type="region of interest" description="Disordered" evidence="1">
    <location>
        <begin position="1"/>
        <end position="48"/>
    </location>
</feature>
<reference evidence="3" key="1">
    <citation type="submission" date="2015-09" db="EMBL/GenBank/DDBJ databases">
        <authorList>
            <person name="Wibberg D."/>
        </authorList>
    </citation>
    <scope>NUCLEOTIDE SEQUENCE [LARGE SCALE GENOMIC DNA]</scope>
    <source>
        <strain evidence="3">SD1D</strain>
    </source>
</reference>
<protein>
    <submittedName>
        <fullName evidence="2">Uncharacterized protein</fullName>
    </submittedName>
</protein>
<sequence length="48" mass="5765">MDKDKREKQRQKRSQEKFNSITNSVKPENQNQEHNVRKEGISPQNNLK</sequence>
<accession>A0A0K8J9A8</accession>
<evidence type="ECO:0000313" key="2">
    <source>
        <dbReference type="EMBL" id="CUH93892.1"/>
    </source>
</evidence>